<dbReference type="Proteomes" id="UP000441717">
    <property type="component" value="Unassembled WGS sequence"/>
</dbReference>
<name>A0A6N7IVZ1_9FIRM</name>
<protein>
    <submittedName>
        <fullName evidence="1">Uncharacterized protein</fullName>
    </submittedName>
</protein>
<gene>
    <name evidence="1" type="ORF">GFC01_16160</name>
</gene>
<dbReference type="RefSeq" id="WP_152948220.1">
    <property type="nucleotide sequence ID" value="NZ_WHYR01000065.1"/>
</dbReference>
<comment type="caution">
    <text evidence="1">The sequence shown here is derived from an EMBL/GenBank/DDBJ whole genome shotgun (WGS) entry which is preliminary data.</text>
</comment>
<dbReference type="EMBL" id="WHYR01000065">
    <property type="protein sequence ID" value="MQL53763.1"/>
    <property type="molecule type" value="Genomic_DNA"/>
</dbReference>
<proteinExistence type="predicted"/>
<accession>A0A6N7IVZ1</accession>
<sequence length="94" mass="10435">MNPLERVKDNQVGLVILADLDQFVHPVRVIQLHALAAHPADAVHIYGFNLLPEKVEVLLDGFLEVDQALIKDLKKFLDGAKDKAVEEITRGSDP</sequence>
<keyword evidence="2" id="KW-1185">Reference proteome</keyword>
<evidence type="ECO:0000313" key="2">
    <source>
        <dbReference type="Proteomes" id="UP000441717"/>
    </source>
</evidence>
<evidence type="ECO:0000313" key="1">
    <source>
        <dbReference type="EMBL" id="MQL53763.1"/>
    </source>
</evidence>
<organism evidence="1 2">
    <name type="scientific">Desulfofundulus thermobenzoicus</name>
    <dbReference type="NCBI Taxonomy" id="29376"/>
    <lineage>
        <taxon>Bacteria</taxon>
        <taxon>Bacillati</taxon>
        <taxon>Bacillota</taxon>
        <taxon>Clostridia</taxon>
        <taxon>Eubacteriales</taxon>
        <taxon>Peptococcaceae</taxon>
        <taxon>Desulfofundulus</taxon>
    </lineage>
</organism>
<reference evidence="1 2" key="1">
    <citation type="submission" date="2019-10" db="EMBL/GenBank/DDBJ databases">
        <title>Comparative genomics of sulfur disproportionating microorganisms.</title>
        <authorList>
            <person name="Ward L.M."/>
            <person name="Bertran E."/>
            <person name="Johnston D."/>
        </authorList>
    </citation>
    <scope>NUCLEOTIDE SEQUENCE [LARGE SCALE GENOMIC DNA]</scope>
    <source>
        <strain evidence="1 2">DSM 14055</strain>
    </source>
</reference>
<dbReference type="AlphaFoldDB" id="A0A6N7IVZ1"/>